<keyword evidence="3" id="KW-1185">Reference proteome</keyword>
<dbReference type="Pfam" id="PF13413">
    <property type="entry name" value="HTH_25"/>
    <property type="match status" value="1"/>
</dbReference>
<proteinExistence type="predicted"/>
<dbReference type="CDD" id="cd00093">
    <property type="entry name" value="HTH_XRE"/>
    <property type="match status" value="1"/>
</dbReference>
<dbReference type="SUPFAM" id="SSF47413">
    <property type="entry name" value="lambda repressor-like DNA-binding domains"/>
    <property type="match status" value="1"/>
</dbReference>
<evidence type="ECO:0000313" key="3">
    <source>
        <dbReference type="Proteomes" id="UP001159387"/>
    </source>
</evidence>
<sequence length="256" mass="28690">MKWLKSKDQYQPKVSLKQQQSEKLAELGGRLWASRQERGLSMEEMVVLTKIPQRLLQAIEQGKLDELPEPVYIQGLIRQFADALSLNGVEFSRNFPIGSPTVSLTTTLKHQSIIALRPLHLYFLYIFVIVCSVSSLSQLLNNATVSESGQNLRKKTVLKPQLDQLNHHNHINDSQSVNVGVTLKASSWIRVVADGKIEFEGILPEGTQRTWKAKKELTVKTDNAGSLLMTINQQPAQALGEPGKEKEIKIGAKPRF</sequence>
<dbReference type="RefSeq" id="WP_280654368.1">
    <property type="nucleotide sequence ID" value="NZ_JANQDH010000050.1"/>
</dbReference>
<evidence type="ECO:0000259" key="1">
    <source>
        <dbReference type="Pfam" id="PF13464"/>
    </source>
</evidence>
<evidence type="ECO:0000313" key="2">
    <source>
        <dbReference type="EMBL" id="MDH6060367.1"/>
    </source>
</evidence>
<feature type="domain" description="Cytoskeleton protein RodZ-like C-terminal" evidence="1">
    <location>
        <begin position="181"/>
        <end position="243"/>
    </location>
</feature>
<dbReference type="Proteomes" id="UP001159387">
    <property type="component" value="Unassembled WGS sequence"/>
</dbReference>
<dbReference type="InterPro" id="IPR050400">
    <property type="entry name" value="Bact_Cytoskel_RodZ"/>
</dbReference>
<accession>A0AA43GRM4</accession>
<dbReference type="Gene3D" id="1.10.260.40">
    <property type="entry name" value="lambda repressor-like DNA-binding domains"/>
    <property type="match status" value="1"/>
</dbReference>
<dbReference type="AlphaFoldDB" id="A0AA43GRM4"/>
<dbReference type="InterPro" id="IPR025194">
    <property type="entry name" value="RodZ-like_C"/>
</dbReference>
<protein>
    <submittedName>
        <fullName evidence="2">DUF4115 domain-containing protein</fullName>
    </submittedName>
</protein>
<reference evidence="2 3" key="1">
    <citation type="journal article" date="2023" name="J. Phycol.">
        <title>Chrysosporum ovalisporum is synonymous with the true-branching cyanobacterium Umezakia natans (Nostocales/Aphanizomenonaceae).</title>
        <authorList>
            <person name="McGregor G.B."/>
            <person name="Sendall B.C."/>
            <person name="Niiyama Y."/>
            <person name="Tuji A."/>
            <person name="Willis A."/>
        </authorList>
    </citation>
    <scope>NUCLEOTIDE SEQUENCE [LARGE SCALE GENOMIC DNA]</scope>
    <source>
        <strain evidence="2 3">ANA360D</strain>
    </source>
</reference>
<dbReference type="PANTHER" id="PTHR34475:SF1">
    <property type="entry name" value="CYTOSKELETON PROTEIN RODZ"/>
    <property type="match status" value="1"/>
</dbReference>
<dbReference type="EMBL" id="JANQDH010000050">
    <property type="protein sequence ID" value="MDH6060367.1"/>
    <property type="molecule type" value="Genomic_DNA"/>
</dbReference>
<dbReference type="InterPro" id="IPR010982">
    <property type="entry name" value="Lambda_DNA-bd_dom_sf"/>
</dbReference>
<gene>
    <name evidence="2" type="ORF">NWP17_07930</name>
</gene>
<dbReference type="GO" id="GO:0003677">
    <property type="term" value="F:DNA binding"/>
    <property type="evidence" value="ECO:0007669"/>
    <property type="project" value="InterPro"/>
</dbReference>
<dbReference type="InterPro" id="IPR001387">
    <property type="entry name" value="Cro/C1-type_HTH"/>
</dbReference>
<comment type="caution">
    <text evidence="2">The sequence shown here is derived from an EMBL/GenBank/DDBJ whole genome shotgun (WGS) entry which is preliminary data.</text>
</comment>
<dbReference type="Pfam" id="PF13464">
    <property type="entry name" value="RodZ_C"/>
    <property type="match status" value="1"/>
</dbReference>
<organism evidence="2 3">
    <name type="scientific">Chrysosporum bergii ANA360D</name>
    <dbReference type="NCBI Taxonomy" id="617107"/>
    <lineage>
        <taxon>Bacteria</taxon>
        <taxon>Bacillati</taxon>
        <taxon>Cyanobacteriota</taxon>
        <taxon>Cyanophyceae</taxon>
        <taxon>Nostocales</taxon>
        <taxon>Nodulariaceae</taxon>
        <taxon>Chrysosporum</taxon>
    </lineage>
</organism>
<name>A0AA43GRM4_9CYAN</name>
<dbReference type="PANTHER" id="PTHR34475">
    <property type="match status" value="1"/>
</dbReference>